<evidence type="ECO:0000256" key="14">
    <source>
        <dbReference type="ARBA" id="ARBA00022448"/>
    </source>
</evidence>
<dbReference type="PROSITE" id="PS00469">
    <property type="entry name" value="NDPK"/>
    <property type="match status" value="1"/>
</dbReference>
<dbReference type="PANTHER" id="PTHR21452:SF4">
    <property type="entry name" value="EXPORTIN-6"/>
    <property type="match status" value="1"/>
</dbReference>
<evidence type="ECO:0000256" key="15">
    <source>
        <dbReference type="ARBA" id="ARBA00022490"/>
    </source>
</evidence>
<comment type="similarity">
    <text evidence="11">Belongs to the exportin family.</text>
</comment>
<dbReference type="Gene3D" id="1.25.10.10">
    <property type="entry name" value="Leucine-rich Repeat Variant"/>
    <property type="match status" value="1"/>
</dbReference>
<dbReference type="NCBIfam" id="NF001908">
    <property type="entry name" value="PRK00668.1"/>
    <property type="match status" value="1"/>
</dbReference>
<dbReference type="InterPro" id="IPR034907">
    <property type="entry name" value="NDK-like_dom"/>
</dbReference>
<feature type="active site" description="Pros-phosphohistidine intermediate" evidence="28">
    <location>
        <position position="1226"/>
    </location>
</feature>
<dbReference type="PROSITE" id="PS51374">
    <property type="entry name" value="NDPK_LIKE"/>
    <property type="match status" value="1"/>
</dbReference>
<feature type="region of interest" description="Disordered" evidence="30">
    <location>
        <begin position="260"/>
        <end position="294"/>
    </location>
</feature>
<organism evidence="33 34">
    <name type="scientific">Larimichthys crocea</name>
    <name type="common">Large yellow croaker</name>
    <name type="synonym">Pseudosciaena crocea</name>
    <dbReference type="NCBI Taxonomy" id="215358"/>
    <lineage>
        <taxon>Eukaryota</taxon>
        <taxon>Metazoa</taxon>
        <taxon>Chordata</taxon>
        <taxon>Craniata</taxon>
        <taxon>Vertebrata</taxon>
        <taxon>Euteleostomi</taxon>
        <taxon>Actinopterygii</taxon>
        <taxon>Neopterygii</taxon>
        <taxon>Teleostei</taxon>
        <taxon>Neoteleostei</taxon>
        <taxon>Acanthomorphata</taxon>
        <taxon>Eupercaria</taxon>
        <taxon>Sciaenidae</taxon>
        <taxon>Larimichthys</taxon>
    </lineage>
</organism>
<dbReference type="GO" id="GO:0006241">
    <property type="term" value="P:CTP biosynthetic process"/>
    <property type="evidence" value="ECO:0007669"/>
    <property type="project" value="InterPro"/>
</dbReference>
<evidence type="ECO:0000256" key="23">
    <source>
        <dbReference type="ARBA" id="ARBA00023080"/>
    </source>
</evidence>
<keyword evidence="21" id="KW-0460">Magnesium</keyword>
<dbReference type="InterPro" id="IPR001494">
    <property type="entry name" value="Importin-beta_N"/>
</dbReference>
<evidence type="ECO:0000256" key="11">
    <source>
        <dbReference type="ARBA" id="ARBA00009466"/>
    </source>
</evidence>
<feature type="binding site" evidence="28">
    <location>
        <position position="1202"/>
    </location>
    <ligand>
        <name>ATP</name>
        <dbReference type="ChEBI" id="CHEBI:30616"/>
    </ligand>
</feature>
<keyword evidence="23" id="KW-0546">Nucleotide metabolism</keyword>
<dbReference type="InterPro" id="IPR023005">
    <property type="entry name" value="Nucleoside_diP_kinase_AS"/>
</dbReference>
<dbReference type="GO" id="GO:0005634">
    <property type="term" value="C:nucleus"/>
    <property type="evidence" value="ECO:0007669"/>
    <property type="project" value="UniProtKB-SubCell"/>
</dbReference>
<keyword evidence="25" id="KW-0131">Cell cycle</keyword>
<reference evidence="33 34" key="1">
    <citation type="submission" date="2019-07" db="EMBL/GenBank/DDBJ databases">
        <title>Chromosome genome assembly for large yellow croaker.</title>
        <authorList>
            <person name="Xiao S."/>
        </authorList>
    </citation>
    <scope>NUCLEOTIDE SEQUENCE [LARGE SCALE GENOMIC DNA]</scope>
    <source>
        <strain evidence="33">JMULYC20181020</strain>
        <tissue evidence="33">Muscle</tissue>
    </source>
</reference>
<comment type="subcellular location">
    <subcellularLocation>
        <location evidence="9">Cell projection</location>
        <location evidence="9">Lamellipodium</location>
    </subcellularLocation>
    <subcellularLocation>
        <location evidence="7">Cell projection</location>
        <location evidence="7">Ruffle</location>
    </subcellularLocation>
    <subcellularLocation>
        <location evidence="8">Cytoplasm</location>
    </subcellularLocation>
    <subcellularLocation>
        <location evidence="26">Mitochondrion intermembrane space</location>
        <topology evidence="26">Peripheral membrane protein</topology>
    </subcellularLocation>
    <subcellularLocation>
        <location evidence="6">Mitochondrion matrix</location>
    </subcellularLocation>
    <subcellularLocation>
        <location evidence="5">Nucleus</location>
    </subcellularLocation>
</comment>
<comment type="function">
    <text evidence="4">Major role in the synthesis of nucleoside triphosphates other than ATP.</text>
</comment>
<evidence type="ECO:0000256" key="6">
    <source>
        <dbReference type="ARBA" id="ARBA00004305"/>
    </source>
</evidence>
<evidence type="ECO:0000256" key="24">
    <source>
        <dbReference type="ARBA" id="ARBA00023242"/>
    </source>
</evidence>
<dbReference type="GO" id="GO:0006183">
    <property type="term" value="P:GTP biosynthetic process"/>
    <property type="evidence" value="ECO:0007669"/>
    <property type="project" value="InterPro"/>
</dbReference>
<dbReference type="SMART" id="SM00913">
    <property type="entry name" value="IBN_N"/>
    <property type="match status" value="1"/>
</dbReference>
<feature type="binding site" evidence="28">
    <location>
        <position position="1196"/>
    </location>
    <ligand>
        <name>ATP</name>
        <dbReference type="ChEBI" id="CHEBI:30616"/>
    </ligand>
</feature>
<evidence type="ECO:0000256" key="20">
    <source>
        <dbReference type="ARBA" id="ARBA00022840"/>
    </source>
</evidence>
<evidence type="ECO:0000313" key="33">
    <source>
        <dbReference type="EMBL" id="KAE8283064.1"/>
    </source>
</evidence>
<evidence type="ECO:0000256" key="7">
    <source>
        <dbReference type="ARBA" id="ARBA00004466"/>
    </source>
</evidence>
<dbReference type="EMBL" id="REGW02000018">
    <property type="protein sequence ID" value="KAE8283064.1"/>
    <property type="molecule type" value="Genomic_DNA"/>
</dbReference>
<feature type="domain" description="Nucleoside diphosphate kinase-like" evidence="31">
    <location>
        <begin position="1112"/>
        <end position="1249"/>
    </location>
</feature>
<evidence type="ECO:0000256" key="3">
    <source>
        <dbReference type="ARBA" id="ARBA00001946"/>
    </source>
</evidence>
<dbReference type="Pfam" id="PF03810">
    <property type="entry name" value="IBN_N"/>
    <property type="match status" value="1"/>
</dbReference>
<dbReference type="GO" id="GO:0031267">
    <property type="term" value="F:small GTPase binding"/>
    <property type="evidence" value="ECO:0007669"/>
    <property type="project" value="InterPro"/>
</dbReference>
<evidence type="ECO:0000256" key="19">
    <source>
        <dbReference type="ARBA" id="ARBA00022777"/>
    </source>
</evidence>
<keyword evidence="19" id="KW-0418">Kinase</keyword>
<evidence type="ECO:0000256" key="5">
    <source>
        <dbReference type="ARBA" id="ARBA00004123"/>
    </source>
</evidence>
<dbReference type="InterPro" id="IPR040016">
    <property type="entry name" value="XPO6"/>
</dbReference>
<dbReference type="FunFam" id="3.30.70.141:FF:000017">
    <property type="entry name" value="Nucleoside diphosphate kinase"/>
    <property type="match status" value="1"/>
</dbReference>
<dbReference type="Gene3D" id="3.30.70.141">
    <property type="entry name" value="Nucleoside diphosphate kinase-like domain"/>
    <property type="match status" value="1"/>
</dbReference>
<dbReference type="GO" id="GO:0046872">
    <property type="term" value="F:metal ion binding"/>
    <property type="evidence" value="ECO:0007669"/>
    <property type="project" value="UniProtKB-KW"/>
</dbReference>
<dbReference type="GO" id="GO:0005524">
    <property type="term" value="F:ATP binding"/>
    <property type="evidence" value="ECO:0007669"/>
    <property type="project" value="UniProtKB-KW"/>
</dbReference>
<comment type="cofactor">
    <cofactor evidence="3">
        <name>Mg(2+)</name>
        <dbReference type="ChEBI" id="CHEBI:18420"/>
    </cofactor>
</comment>
<evidence type="ECO:0000256" key="13">
    <source>
        <dbReference type="ARBA" id="ARBA00013499"/>
    </source>
</evidence>
<keyword evidence="15" id="KW-0963">Cytoplasm</keyword>
<evidence type="ECO:0000256" key="22">
    <source>
        <dbReference type="ARBA" id="ARBA00022927"/>
    </source>
</evidence>
<dbReference type="Pfam" id="PF08389">
    <property type="entry name" value="Xpo1"/>
    <property type="match status" value="1"/>
</dbReference>
<keyword evidence="18" id="KW-0547">Nucleotide-binding</keyword>
<dbReference type="InterPro" id="IPR036850">
    <property type="entry name" value="NDK-like_dom_sf"/>
</dbReference>
<feature type="binding site" evidence="28">
    <location>
        <position position="1213"/>
    </location>
    <ligand>
        <name>ATP</name>
        <dbReference type="ChEBI" id="CHEBI:30616"/>
    </ligand>
</feature>
<feature type="binding site" evidence="28">
    <location>
        <position position="1120"/>
    </location>
    <ligand>
        <name>ATP</name>
        <dbReference type="ChEBI" id="CHEBI:30616"/>
    </ligand>
</feature>
<evidence type="ECO:0000256" key="30">
    <source>
        <dbReference type="SAM" id="MobiDB-lite"/>
    </source>
</evidence>
<proteinExistence type="inferred from homology"/>
<evidence type="ECO:0000256" key="16">
    <source>
        <dbReference type="ARBA" id="ARBA00022679"/>
    </source>
</evidence>
<dbReference type="GO" id="GO:0006228">
    <property type="term" value="P:UTP biosynthetic process"/>
    <property type="evidence" value="ECO:0007669"/>
    <property type="project" value="InterPro"/>
</dbReference>
<dbReference type="FunFam" id="1.25.10.10:FF:000147">
    <property type="entry name" value="exportin-6 isoform X2"/>
    <property type="match status" value="1"/>
</dbReference>
<dbReference type="HAMAP" id="MF_00451">
    <property type="entry name" value="NDP_kinase"/>
    <property type="match status" value="1"/>
</dbReference>
<accession>A0A6G0HV44</accession>
<evidence type="ECO:0000256" key="1">
    <source>
        <dbReference type="ARBA" id="ARBA00000082"/>
    </source>
</evidence>
<dbReference type="GO" id="GO:0005049">
    <property type="term" value="F:nuclear export signal receptor activity"/>
    <property type="evidence" value="ECO:0007669"/>
    <property type="project" value="InterPro"/>
</dbReference>
<evidence type="ECO:0000313" key="34">
    <source>
        <dbReference type="Proteomes" id="UP000424527"/>
    </source>
</evidence>
<keyword evidence="20" id="KW-0067">ATP-binding</keyword>
<gene>
    <name evidence="33" type="ORF">D5F01_LYC18460</name>
</gene>
<dbReference type="GO" id="GO:0001726">
    <property type="term" value="C:ruffle"/>
    <property type="evidence" value="ECO:0007669"/>
    <property type="project" value="UniProtKB-SubCell"/>
</dbReference>
<dbReference type="CDD" id="cd04413">
    <property type="entry name" value="NDPk_I"/>
    <property type="match status" value="1"/>
</dbReference>
<evidence type="ECO:0000256" key="28">
    <source>
        <dbReference type="PROSITE-ProRule" id="PRU00706"/>
    </source>
</evidence>
<dbReference type="GO" id="GO:0030027">
    <property type="term" value="C:lamellipodium"/>
    <property type="evidence" value="ECO:0007669"/>
    <property type="project" value="UniProtKB-SubCell"/>
</dbReference>
<evidence type="ECO:0000256" key="21">
    <source>
        <dbReference type="ARBA" id="ARBA00022842"/>
    </source>
</evidence>
<evidence type="ECO:0000259" key="31">
    <source>
        <dbReference type="SMART" id="SM00562"/>
    </source>
</evidence>
<dbReference type="SUPFAM" id="SSF48371">
    <property type="entry name" value="ARM repeat"/>
    <property type="match status" value="1"/>
</dbReference>
<evidence type="ECO:0000256" key="26">
    <source>
        <dbReference type="ARBA" id="ARBA00060410"/>
    </source>
</evidence>
<evidence type="ECO:0000256" key="17">
    <source>
        <dbReference type="ARBA" id="ARBA00022723"/>
    </source>
</evidence>
<dbReference type="PANTHER" id="PTHR21452">
    <property type="entry name" value="EXPORTIN-6"/>
    <property type="match status" value="1"/>
</dbReference>
<dbReference type="EC" id="2.7.4.6" evidence="12"/>
<dbReference type="InterPro" id="IPR016024">
    <property type="entry name" value="ARM-type_fold"/>
</dbReference>
<sequence>MASEESSLRALEGLMTEFFHSCTTNERKREIEELLNNFAQQTGAWRHCLFFLSNTRNEYVMMYSLTVFENLVNKMWIGVASQDKMDIRSCLPKLLLAQHKAVPYFIRNKLCKVIVDIGRQDWPMFYHDFFTNTLQLIQSPALASLGLVMLKTTSEELACPREDLSVARKDELRKLLLEQVPTVLGTVDGYPGDLWGQAQCHSFHPTSLSHLRGKCGIAWQFVSGHWIPLSTSITPTLLASIFHFARFGCDLRPKTKTGSFISSNSSSSNGQLNAGTLPPTSNGGGRNGQQSEGNKVDRARLGVLAMTCVNELVSKNCVPMDFEEYLLRMFQQTFFLLQRLTRENNAHTVKSRLQELDESYLEKFTDFLRLFVSVHLRRIESSPQFPIVEFLALLFKYTFNQPTHEGYFACLDIWSVFLDFLTTKIKSRLADRESVLNRYKDALVLLLREVLNRIQFRYNQAQLEELDDETLDDDQQTEWQRYLRQSLEVVAKVMELLPSHAFSTLFPVLQENLDVYMGLQQFIVTTGTSRRLNISAENDCRRLHCSLRDLSSLLQAVGRLAEHFIGEIFAARFSDALAVVERLVEVTCYGSQTSLYDLETAVPSVLKPDLTDVHAQALAALQAYSHWLAQFYSEVHSQNQTQFINLITSAIDASSPLITAKVPEKLLLSACHLMVSITSTVRPVFLVTLPAVQNIFNLITTENQSHRLPQEAHMLVCRALSNMLLLPWPNLPENEQQWQTRSSNHASLLAALTREYRVLRGTVNITPRQPDLNNMKAVIQQTLPVLRDIVDSISGESTKSRQICYQSLQESVQVSLSLFPVFIQQPDVTDEMLAFFLTLFQALRVQMGVAFTGQIIHTFLSMFTREQLAASILQEGSAGCRVVQKFLKILQVVVQEPGQAFKPFLPSILSLCMEQVYPVVAERSSPDVKAEISQLPCRLSDSLSCSLISTSSKQNLSYLELLNTKHKLYHRKLFRTSMLFHFINVLLQVLLHKSHDLLQEEITVAIYNMASVDFDAFYSAFMPEFLNGCQGVDTSQRAVLARNFKLERDLPSFTQSVQRLVNDLRYYRLCNSSLPTGHQETTKSLVSGFPTALLHGQRAAGHRSSSSLPSVRERTLIAIKPDGVQRRLVGQIIQRFEQRGFKLVGLKMLQVSEDLLSQHYSQLRTKPFYPSLVHYMTSGPVVVMVWEGHKVVQATRTMVGHTNPAEAQAGTVRGDFSFHVSRNVVHASDSVDGAQREIQLWFQGKDLLNWDCCDQTITCEL</sequence>
<dbReference type="Proteomes" id="UP000424527">
    <property type="component" value="Unassembled WGS sequence"/>
</dbReference>
<dbReference type="InterPro" id="IPR013598">
    <property type="entry name" value="Exportin-1/Importin-b-like"/>
</dbReference>
<evidence type="ECO:0000256" key="12">
    <source>
        <dbReference type="ARBA" id="ARBA00012966"/>
    </source>
</evidence>
<dbReference type="GO" id="GO:0004550">
    <property type="term" value="F:nucleoside diphosphate kinase activity"/>
    <property type="evidence" value="ECO:0007669"/>
    <property type="project" value="UniProtKB-EC"/>
</dbReference>
<dbReference type="GO" id="GO:0005758">
    <property type="term" value="C:mitochondrial intermembrane space"/>
    <property type="evidence" value="ECO:0007669"/>
    <property type="project" value="UniProtKB-SubCell"/>
</dbReference>
<evidence type="ECO:0000256" key="29">
    <source>
        <dbReference type="RuleBase" id="RU004011"/>
    </source>
</evidence>
<comment type="similarity">
    <text evidence="10 28 29">Belongs to the NDK family.</text>
</comment>
<keyword evidence="34" id="KW-1185">Reference proteome</keyword>
<keyword evidence="22" id="KW-0653">Protein transport</keyword>
<comment type="catalytic activity">
    <reaction evidence="2">
        <text>a ribonucleoside 5'-diphosphate + ATP = a ribonucleoside 5'-triphosphate + ADP</text>
        <dbReference type="Rhea" id="RHEA:18113"/>
        <dbReference type="ChEBI" id="CHEBI:30616"/>
        <dbReference type="ChEBI" id="CHEBI:57930"/>
        <dbReference type="ChEBI" id="CHEBI:61557"/>
        <dbReference type="ChEBI" id="CHEBI:456216"/>
        <dbReference type="EC" id="2.7.4.6"/>
    </reaction>
</comment>
<dbReference type="SMART" id="SM00562">
    <property type="entry name" value="NDK"/>
    <property type="match status" value="1"/>
</dbReference>
<dbReference type="AlphaFoldDB" id="A0A6G0HV44"/>
<evidence type="ECO:0000256" key="4">
    <source>
        <dbReference type="ARBA" id="ARBA00003465"/>
    </source>
</evidence>
<comment type="caution">
    <text evidence="33">The sequence shown here is derived from an EMBL/GenBank/DDBJ whole genome shotgun (WGS) entry which is preliminary data.</text>
</comment>
<feature type="compositionally biased region" description="Polar residues" evidence="30">
    <location>
        <begin position="270"/>
        <end position="281"/>
    </location>
</feature>
<evidence type="ECO:0000256" key="25">
    <source>
        <dbReference type="ARBA" id="ARBA00023306"/>
    </source>
</evidence>
<dbReference type="GO" id="GO:0005759">
    <property type="term" value="C:mitochondrial matrix"/>
    <property type="evidence" value="ECO:0007669"/>
    <property type="project" value="UniProtKB-SubCell"/>
</dbReference>
<feature type="domain" description="Importin N-terminal" evidence="32">
    <location>
        <begin position="31"/>
        <end position="97"/>
    </location>
</feature>
<protein>
    <recommendedName>
        <fullName evidence="13">Nucleoside diphosphate kinase B</fullName>
        <ecNumber evidence="12">2.7.4.6</ecNumber>
    </recommendedName>
    <alternativeName>
        <fullName evidence="27">Nucleoside diphosphate kinase, mitochondrial</fullName>
    </alternativeName>
</protein>
<evidence type="ECO:0000256" key="27">
    <source>
        <dbReference type="ARBA" id="ARBA00068134"/>
    </source>
</evidence>
<evidence type="ECO:0000256" key="2">
    <source>
        <dbReference type="ARBA" id="ARBA00000937"/>
    </source>
</evidence>
<comment type="catalytic activity">
    <reaction evidence="1">
        <text>a 2'-deoxyribonucleoside 5'-diphosphate + ATP = a 2'-deoxyribonucleoside 5'-triphosphate + ADP</text>
        <dbReference type="Rhea" id="RHEA:44640"/>
        <dbReference type="ChEBI" id="CHEBI:30616"/>
        <dbReference type="ChEBI" id="CHEBI:61560"/>
        <dbReference type="ChEBI" id="CHEBI:73316"/>
        <dbReference type="ChEBI" id="CHEBI:456216"/>
        <dbReference type="EC" id="2.7.4.6"/>
    </reaction>
</comment>
<name>A0A6G0HV44_LARCR</name>
<keyword evidence="17" id="KW-0479">Metal-binding</keyword>
<evidence type="ECO:0000256" key="18">
    <source>
        <dbReference type="ARBA" id="ARBA00022741"/>
    </source>
</evidence>
<dbReference type="Pfam" id="PF00334">
    <property type="entry name" value="NDK"/>
    <property type="match status" value="1"/>
</dbReference>
<dbReference type="SUPFAM" id="SSF54919">
    <property type="entry name" value="Nucleoside diphosphate kinase, NDK"/>
    <property type="match status" value="1"/>
</dbReference>
<dbReference type="InterPro" id="IPR011989">
    <property type="entry name" value="ARM-like"/>
</dbReference>
<feature type="binding site" evidence="28">
    <location>
        <position position="1223"/>
    </location>
    <ligand>
        <name>ATP</name>
        <dbReference type="ChEBI" id="CHEBI:30616"/>
    </ligand>
</feature>
<keyword evidence="14" id="KW-0813">Transport</keyword>
<keyword evidence="24" id="KW-0539">Nucleus</keyword>
<dbReference type="InterPro" id="IPR001564">
    <property type="entry name" value="Nucleoside_diP_kinase"/>
</dbReference>
<dbReference type="GO" id="GO:0006611">
    <property type="term" value="P:protein export from nucleus"/>
    <property type="evidence" value="ECO:0007669"/>
    <property type="project" value="InterPro"/>
</dbReference>
<evidence type="ECO:0000256" key="10">
    <source>
        <dbReference type="ARBA" id="ARBA00008142"/>
    </source>
</evidence>
<evidence type="ECO:0000256" key="8">
    <source>
        <dbReference type="ARBA" id="ARBA00004496"/>
    </source>
</evidence>
<dbReference type="PRINTS" id="PR01243">
    <property type="entry name" value="NUCDPKINASE"/>
</dbReference>
<feature type="binding site" evidence="28">
    <location>
        <position position="1168"/>
    </location>
    <ligand>
        <name>ATP</name>
        <dbReference type="ChEBI" id="CHEBI:30616"/>
    </ligand>
</feature>
<evidence type="ECO:0000256" key="9">
    <source>
        <dbReference type="ARBA" id="ARBA00004510"/>
    </source>
</evidence>
<evidence type="ECO:0000259" key="32">
    <source>
        <dbReference type="SMART" id="SM00913"/>
    </source>
</evidence>
<keyword evidence="16" id="KW-0808">Transferase</keyword>